<evidence type="ECO:0000256" key="1">
    <source>
        <dbReference type="SAM" id="Phobius"/>
    </source>
</evidence>
<keyword evidence="1" id="KW-1133">Transmembrane helix</keyword>
<evidence type="ECO:0000313" key="3">
    <source>
        <dbReference type="Proteomes" id="UP000183805"/>
    </source>
</evidence>
<organism evidence="2 3">
    <name type="scientific">Pseudoalteromonas lipolytica</name>
    <dbReference type="NCBI Taxonomy" id="570156"/>
    <lineage>
        <taxon>Bacteria</taxon>
        <taxon>Pseudomonadati</taxon>
        <taxon>Pseudomonadota</taxon>
        <taxon>Gammaproteobacteria</taxon>
        <taxon>Alteromonadales</taxon>
        <taxon>Pseudoalteromonadaceae</taxon>
        <taxon>Pseudoalteromonas</taxon>
    </lineage>
</organism>
<protein>
    <recommendedName>
        <fullName evidence="4">Cellulose biosynthesis protein BcsF</fullName>
    </recommendedName>
</protein>
<comment type="caution">
    <text evidence="2">The sequence shown here is derived from an EMBL/GenBank/DDBJ whole genome shotgun (WGS) entry which is preliminary data.</text>
</comment>
<keyword evidence="1" id="KW-0472">Membrane</keyword>
<proteinExistence type="predicted"/>
<evidence type="ECO:0000313" key="2">
    <source>
        <dbReference type="EMBL" id="SFT91317.1"/>
    </source>
</evidence>
<keyword evidence="3" id="KW-1185">Reference proteome</keyword>
<feature type="transmembrane region" description="Helical" evidence="1">
    <location>
        <begin position="6"/>
        <end position="28"/>
    </location>
</feature>
<gene>
    <name evidence="2" type="ORF">SAMN04487854_11557</name>
</gene>
<dbReference type="Proteomes" id="UP000183805">
    <property type="component" value="Unassembled WGS sequence"/>
</dbReference>
<name>A0ABY1GL31_9GAMM</name>
<evidence type="ECO:0008006" key="4">
    <source>
        <dbReference type="Google" id="ProtNLM"/>
    </source>
</evidence>
<sequence>MSLNQFFITFIIALLLGVLISNTGKILFKKIVSIYRTLTFRHVLLTPYTPKKQKKDSQ</sequence>
<reference evidence="2 3" key="1">
    <citation type="submission" date="2016-10" db="EMBL/GenBank/DDBJ databases">
        <authorList>
            <person name="Varghese N."/>
            <person name="Submissions S."/>
        </authorList>
    </citation>
    <scope>NUCLEOTIDE SEQUENCE [LARGE SCALE GENOMIC DNA]</scope>
    <source>
        <strain evidence="2 3">CGMCC 1.8499</strain>
    </source>
</reference>
<keyword evidence="1" id="KW-0812">Transmembrane</keyword>
<dbReference type="EMBL" id="FPAZ01000015">
    <property type="protein sequence ID" value="SFT91317.1"/>
    <property type="molecule type" value="Genomic_DNA"/>
</dbReference>
<accession>A0ABY1GL31</accession>